<organism evidence="4">
    <name type="scientific">Schistocephalus solidus</name>
    <name type="common">Tapeworm</name>
    <dbReference type="NCBI Taxonomy" id="70667"/>
    <lineage>
        <taxon>Eukaryota</taxon>
        <taxon>Metazoa</taxon>
        <taxon>Spiralia</taxon>
        <taxon>Lophotrochozoa</taxon>
        <taxon>Platyhelminthes</taxon>
        <taxon>Cestoda</taxon>
        <taxon>Eucestoda</taxon>
        <taxon>Diphyllobothriidea</taxon>
        <taxon>Diphyllobothriidae</taxon>
        <taxon>Schistocephalus</taxon>
    </lineage>
</organism>
<feature type="region of interest" description="Disordered" evidence="1">
    <location>
        <begin position="188"/>
        <end position="250"/>
    </location>
</feature>
<dbReference type="Proteomes" id="UP000275846">
    <property type="component" value="Unassembled WGS sequence"/>
</dbReference>
<dbReference type="AlphaFoldDB" id="A0A183TBN7"/>
<reference evidence="2 3" key="2">
    <citation type="submission" date="2018-11" db="EMBL/GenBank/DDBJ databases">
        <authorList>
            <consortium name="Pathogen Informatics"/>
        </authorList>
    </citation>
    <scope>NUCLEOTIDE SEQUENCE [LARGE SCALE GENOMIC DNA]</scope>
    <source>
        <strain evidence="2 3">NST_G2</strain>
    </source>
</reference>
<evidence type="ECO:0000313" key="3">
    <source>
        <dbReference type="Proteomes" id="UP000275846"/>
    </source>
</evidence>
<evidence type="ECO:0000256" key="1">
    <source>
        <dbReference type="SAM" id="MobiDB-lite"/>
    </source>
</evidence>
<sequence>MQRSMDLFAAGYANFGLKISTVKTVVMIQPPPSAEHNILRINVNCAQFENGENFANLVSRLSRNTSIDDKVARQNSKASQAFGRLQASMWNRHGIHLKTKLNMYKAEDFAQDRPAWRRSVKSGAAIYEANRIAVARAKRAAGKSKAPRINTANAQACQRAHAVNAHSTRESAWSNIFELDATTIPQLQPLPHLLQTPRRRRPPQPLITTSSMSHRPRQRTPLAPLPPPPNTCHLLPSTPPPSPEPSMGTQ</sequence>
<keyword evidence="3" id="KW-1185">Reference proteome</keyword>
<dbReference type="WBParaSite" id="SSLN_0001441701-mRNA-1">
    <property type="protein sequence ID" value="SSLN_0001441701-mRNA-1"/>
    <property type="gene ID" value="SSLN_0001441701"/>
</dbReference>
<protein>
    <submittedName>
        <fullName evidence="4">Reverse transcriptase domain-containing protein</fullName>
    </submittedName>
</protein>
<evidence type="ECO:0000313" key="4">
    <source>
        <dbReference type="WBParaSite" id="SSLN_0001441701-mRNA-1"/>
    </source>
</evidence>
<accession>A0A183TBN7</accession>
<dbReference type="OrthoDB" id="425014at2759"/>
<dbReference type="PANTHER" id="PTHR47027:SF26">
    <property type="entry name" value="REVERSE TRANSCRIPTASE DOMAIN-CONTAINING PROTEIN"/>
    <property type="match status" value="1"/>
</dbReference>
<dbReference type="EMBL" id="UYSU01038452">
    <property type="protein sequence ID" value="VDM00271.1"/>
    <property type="molecule type" value="Genomic_DNA"/>
</dbReference>
<name>A0A183TBN7_SCHSO</name>
<reference evidence="4" key="1">
    <citation type="submission" date="2016-06" db="UniProtKB">
        <authorList>
            <consortium name="WormBaseParasite"/>
        </authorList>
    </citation>
    <scope>IDENTIFICATION</scope>
</reference>
<proteinExistence type="predicted"/>
<dbReference type="PANTHER" id="PTHR47027">
    <property type="entry name" value="REVERSE TRANSCRIPTASE DOMAIN-CONTAINING PROTEIN"/>
    <property type="match status" value="1"/>
</dbReference>
<evidence type="ECO:0000313" key="2">
    <source>
        <dbReference type="EMBL" id="VDM00271.1"/>
    </source>
</evidence>
<gene>
    <name evidence="2" type="ORF">SSLN_LOCUS13885</name>
</gene>